<keyword evidence="5" id="KW-1185">Reference proteome</keyword>
<feature type="domain" description="DUF7344" evidence="3">
    <location>
        <begin position="24"/>
        <end position="101"/>
    </location>
</feature>
<keyword evidence="2" id="KW-1133">Transmembrane helix</keyword>
<dbReference type="InterPro" id="IPR036388">
    <property type="entry name" value="WH-like_DNA-bd_sf"/>
</dbReference>
<dbReference type="RefSeq" id="WP_227230118.1">
    <property type="nucleotide sequence ID" value="NZ_JAJCVJ010000002.1"/>
</dbReference>
<name>A0ABD5RD12_9EURY</name>
<evidence type="ECO:0000313" key="4">
    <source>
        <dbReference type="EMBL" id="MFC5367874.1"/>
    </source>
</evidence>
<proteinExistence type="predicted"/>
<feature type="region of interest" description="Disordered" evidence="1">
    <location>
        <begin position="186"/>
        <end position="207"/>
    </location>
</feature>
<keyword evidence="2" id="KW-0472">Membrane</keyword>
<dbReference type="Proteomes" id="UP001596201">
    <property type="component" value="Unassembled WGS sequence"/>
</dbReference>
<evidence type="ECO:0000313" key="5">
    <source>
        <dbReference type="Proteomes" id="UP001596201"/>
    </source>
</evidence>
<dbReference type="Pfam" id="PF24035">
    <property type="entry name" value="DUF7344"/>
    <property type="match status" value="1"/>
</dbReference>
<evidence type="ECO:0000256" key="1">
    <source>
        <dbReference type="SAM" id="MobiDB-lite"/>
    </source>
</evidence>
<evidence type="ECO:0000259" key="3">
    <source>
        <dbReference type="Pfam" id="PF24035"/>
    </source>
</evidence>
<dbReference type="EMBL" id="JBHSKX010000002">
    <property type="protein sequence ID" value="MFC5367874.1"/>
    <property type="molecule type" value="Genomic_DNA"/>
</dbReference>
<dbReference type="Gene3D" id="1.10.10.10">
    <property type="entry name" value="Winged helix-like DNA-binding domain superfamily/Winged helix DNA-binding domain"/>
    <property type="match status" value="1"/>
</dbReference>
<protein>
    <submittedName>
        <fullName evidence="4">Helix-turn-helix domain-containing protein</fullName>
    </submittedName>
</protein>
<feature type="compositionally biased region" description="Polar residues" evidence="1">
    <location>
        <begin position="198"/>
        <end position="207"/>
    </location>
</feature>
<evidence type="ECO:0000256" key="2">
    <source>
        <dbReference type="SAM" id="Phobius"/>
    </source>
</evidence>
<feature type="transmembrane region" description="Helical" evidence="2">
    <location>
        <begin position="128"/>
        <end position="150"/>
    </location>
</feature>
<feature type="transmembrane region" description="Helical" evidence="2">
    <location>
        <begin position="156"/>
        <end position="175"/>
    </location>
</feature>
<organism evidence="4 5">
    <name type="scientific">Salinirubrum litoreum</name>
    <dbReference type="NCBI Taxonomy" id="1126234"/>
    <lineage>
        <taxon>Archaea</taxon>
        <taxon>Methanobacteriati</taxon>
        <taxon>Methanobacteriota</taxon>
        <taxon>Stenosarchaea group</taxon>
        <taxon>Halobacteria</taxon>
        <taxon>Halobacteriales</taxon>
        <taxon>Haloferacaceae</taxon>
        <taxon>Salinirubrum</taxon>
    </lineage>
</organism>
<comment type="caution">
    <text evidence="4">The sequence shown here is derived from an EMBL/GenBank/DDBJ whole genome shotgun (WGS) entry which is preliminary data.</text>
</comment>
<reference evidence="4 5" key="1">
    <citation type="journal article" date="2019" name="Int. J. Syst. Evol. Microbiol.">
        <title>The Global Catalogue of Microorganisms (GCM) 10K type strain sequencing project: providing services to taxonomists for standard genome sequencing and annotation.</title>
        <authorList>
            <consortium name="The Broad Institute Genomics Platform"/>
            <consortium name="The Broad Institute Genome Sequencing Center for Infectious Disease"/>
            <person name="Wu L."/>
            <person name="Ma J."/>
        </authorList>
    </citation>
    <scope>NUCLEOTIDE SEQUENCE [LARGE SCALE GENOMIC DNA]</scope>
    <source>
        <strain evidence="4 5">CGMCC 1.12237</strain>
    </source>
</reference>
<gene>
    <name evidence="4" type="ORF">ACFPJ5_13125</name>
</gene>
<keyword evidence="2" id="KW-0812">Transmembrane</keyword>
<sequence>MGLSVESVGAVQSGSQELSRDLVFATLSNARRRYVLHYLKRHGGPATIRQLAEQIAAWENGTTMAEVTYKQRKRVYTSLHQTHLPKLADAGIIESERSWEAITLSARADELDVYLEVVPKDDLPWSDFYLGLAGVGLALVAGLWMGAYPLTLFSDLAWAGLFAVVLFVVAAVHAYDARRHLLGGTETPTDAGAARTDPSATSGDSRE</sequence>
<dbReference type="InterPro" id="IPR055768">
    <property type="entry name" value="DUF7344"/>
</dbReference>
<dbReference type="AlphaFoldDB" id="A0ABD5RD12"/>
<accession>A0ABD5RD12</accession>